<dbReference type="InterPro" id="IPR047057">
    <property type="entry name" value="MerR_fam"/>
</dbReference>
<dbReference type="InterPro" id="IPR000551">
    <property type="entry name" value="MerR-type_HTH_dom"/>
</dbReference>
<dbReference type="EMBL" id="CP035758">
    <property type="protein sequence ID" value="QBD75136.1"/>
    <property type="molecule type" value="Genomic_DNA"/>
</dbReference>
<organism evidence="5 6">
    <name type="scientific">Ktedonosporobacter rubrisoli</name>
    <dbReference type="NCBI Taxonomy" id="2509675"/>
    <lineage>
        <taxon>Bacteria</taxon>
        <taxon>Bacillati</taxon>
        <taxon>Chloroflexota</taxon>
        <taxon>Ktedonobacteria</taxon>
        <taxon>Ktedonobacterales</taxon>
        <taxon>Ktedonosporobacteraceae</taxon>
        <taxon>Ktedonosporobacter</taxon>
    </lineage>
</organism>
<protein>
    <submittedName>
        <fullName evidence="5">MerR family transcriptional regulator</fullName>
    </submittedName>
</protein>
<keyword evidence="1" id="KW-0805">Transcription regulation</keyword>
<reference evidence="5 6" key="1">
    <citation type="submission" date="2019-01" db="EMBL/GenBank/DDBJ databases">
        <title>Ktedonosporobacter rubrisoli SCAWS-G2.</title>
        <authorList>
            <person name="Huang Y."/>
            <person name="Yan B."/>
        </authorList>
    </citation>
    <scope>NUCLEOTIDE SEQUENCE [LARGE SCALE GENOMIC DNA]</scope>
    <source>
        <strain evidence="5 6">SCAWS-G2</strain>
    </source>
</reference>
<dbReference type="OrthoDB" id="9791488at2"/>
<dbReference type="PANTHER" id="PTHR30204:SF94">
    <property type="entry name" value="HEAVY METAL-DEPENDENT TRANSCRIPTIONAL REGULATOR HI_0293-RELATED"/>
    <property type="match status" value="1"/>
</dbReference>
<evidence type="ECO:0000256" key="2">
    <source>
        <dbReference type="ARBA" id="ARBA00023125"/>
    </source>
</evidence>
<dbReference type="GO" id="GO:0003677">
    <property type="term" value="F:DNA binding"/>
    <property type="evidence" value="ECO:0007669"/>
    <property type="project" value="UniProtKB-KW"/>
</dbReference>
<dbReference type="InterPro" id="IPR009061">
    <property type="entry name" value="DNA-bd_dom_put_sf"/>
</dbReference>
<evidence type="ECO:0000256" key="1">
    <source>
        <dbReference type="ARBA" id="ARBA00023015"/>
    </source>
</evidence>
<keyword evidence="6" id="KW-1185">Reference proteome</keyword>
<dbReference type="PANTHER" id="PTHR30204">
    <property type="entry name" value="REDOX-CYCLING DRUG-SENSING TRANSCRIPTIONAL ACTIVATOR SOXR"/>
    <property type="match status" value="1"/>
</dbReference>
<dbReference type="KEGG" id="kbs:EPA93_03635"/>
<feature type="domain" description="HTH merR-type" evidence="4">
    <location>
        <begin position="1"/>
        <end position="71"/>
    </location>
</feature>
<keyword evidence="3" id="KW-0804">Transcription</keyword>
<evidence type="ECO:0000313" key="5">
    <source>
        <dbReference type="EMBL" id="QBD75136.1"/>
    </source>
</evidence>
<dbReference type="GO" id="GO:0003700">
    <property type="term" value="F:DNA-binding transcription factor activity"/>
    <property type="evidence" value="ECO:0007669"/>
    <property type="project" value="InterPro"/>
</dbReference>
<sequence>MLIKELAEKTGLTPQTIRFYEKEGFLDKRYIRRRENNYRDYAEEAVKQLLDLKAGQVAGFTLAELKQYREAIEAHELTTQEQVAFFRQKIHDIGEKIAELERIQANFTALMHAKETGSACSRMQ</sequence>
<keyword evidence="2" id="KW-0238">DNA-binding</keyword>
<gene>
    <name evidence="5" type="ORF">EPA93_03635</name>
</gene>
<dbReference type="PROSITE" id="PS50937">
    <property type="entry name" value="HTH_MERR_2"/>
    <property type="match status" value="1"/>
</dbReference>
<dbReference type="Pfam" id="PF13411">
    <property type="entry name" value="MerR_1"/>
    <property type="match status" value="1"/>
</dbReference>
<evidence type="ECO:0000313" key="6">
    <source>
        <dbReference type="Proteomes" id="UP000290365"/>
    </source>
</evidence>
<evidence type="ECO:0000256" key="3">
    <source>
        <dbReference type="ARBA" id="ARBA00023163"/>
    </source>
</evidence>
<dbReference type="Gene3D" id="1.10.1660.10">
    <property type="match status" value="1"/>
</dbReference>
<accession>A0A4P6JKG7</accession>
<dbReference type="SMART" id="SM00422">
    <property type="entry name" value="HTH_MERR"/>
    <property type="match status" value="1"/>
</dbReference>
<dbReference type="SUPFAM" id="SSF46955">
    <property type="entry name" value="Putative DNA-binding domain"/>
    <property type="match status" value="1"/>
</dbReference>
<evidence type="ECO:0000259" key="4">
    <source>
        <dbReference type="PROSITE" id="PS50937"/>
    </source>
</evidence>
<dbReference type="RefSeq" id="WP_129885735.1">
    <property type="nucleotide sequence ID" value="NZ_CP035758.1"/>
</dbReference>
<proteinExistence type="predicted"/>
<name>A0A4P6JKG7_KTERU</name>
<dbReference type="AlphaFoldDB" id="A0A4P6JKG7"/>
<dbReference type="Proteomes" id="UP000290365">
    <property type="component" value="Chromosome"/>
</dbReference>